<dbReference type="Gene3D" id="2.40.50.140">
    <property type="entry name" value="Nucleic acid-binding proteins"/>
    <property type="match status" value="2"/>
</dbReference>
<dbReference type="EMBL" id="AMKT01000050">
    <property type="protein sequence ID" value="OXG19238.1"/>
    <property type="molecule type" value="Genomic_DNA"/>
</dbReference>
<feature type="compositionally biased region" description="Basic and acidic residues" evidence="2">
    <location>
        <begin position="221"/>
        <end position="234"/>
    </location>
</feature>
<dbReference type="InterPro" id="IPR028389">
    <property type="entry name" value="POT1"/>
</dbReference>
<organism evidence="3 4">
    <name type="scientific">Cryptococcus neoformans Tu259-1</name>
    <dbReference type="NCBI Taxonomy" id="1230072"/>
    <lineage>
        <taxon>Eukaryota</taxon>
        <taxon>Fungi</taxon>
        <taxon>Dikarya</taxon>
        <taxon>Basidiomycota</taxon>
        <taxon>Agaricomycotina</taxon>
        <taxon>Tremellomycetes</taxon>
        <taxon>Tremellales</taxon>
        <taxon>Cryptococcaceae</taxon>
        <taxon>Cryptococcus</taxon>
        <taxon>Cryptococcus neoformans species complex</taxon>
    </lineage>
</organism>
<feature type="compositionally biased region" description="Polar residues" evidence="2">
    <location>
        <begin position="689"/>
        <end position="702"/>
    </location>
</feature>
<feature type="compositionally biased region" description="Polar residues" evidence="2">
    <location>
        <begin position="240"/>
        <end position="250"/>
    </location>
</feature>
<proteinExistence type="predicted"/>
<dbReference type="GO" id="GO:0016233">
    <property type="term" value="P:telomere capping"/>
    <property type="evidence" value="ECO:0007669"/>
    <property type="project" value="TreeGrafter"/>
</dbReference>
<dbReference type="SUPFAM" id="SSF50249">
    <property type="entry name" value="Nucleic acid-binding proteins"/>
    <property type="match status" value="1"/>
</dbReference>
<dbReference type="GO" id="GO:0032210">
    <property type="term" value="P:regulation of telomere maintenance via telomerase"/>
    <property type="evidence" value="ECO:0007669"/>
    <property type="project" value="TreeGrafter"/>
</dbReference>
<feature type="compositionally biased region" description="Polar residues" evidence="2">
    <location>
        <begin position="257"/>
        <end position="268"/>
    </location>
</feature>
<dbReference type="PANTHER" id="PTHR14513">
    <property type="entry name" value="PROTECTION OF TELOMERES 1"/>
    <property type="match status" value="1"/>
</dbReference>
<evidence type="ECO:0000256" key="2">
    <source>
        <dbReference type="SAM" id="MobiDB-lite"/>
    </source>
</evidence>
<evidence type="ECO:0000313" key="3">
    <source>
        <dbReference type="EMBL" id="OXG19238.1"/>
    </source>
</evidence>
<evidence type="ECO:0000313" key="4">
    <source>
        <dbReference type="Proteomes" id="UP000199727"/>
    </source>
</evidence>
<evidence type="ECO:0008006" key="5">
    <source>
        <dbReference type="Google" id="ProtNLM"/>
    </source>
</evidence>
<feature type="coiled-coil region" evidence="1">
    <location>
        <begin position="93"/>
        <end position="120"/>
    </location>
</feature>
<feature type="compositionally biased region" description="Polar residues" evidence="2">
    <location>
        <begin position="296"/>
        <end position="316"/>
    </location>
</feature>
<sequence>MSAKELTASDIRSNLHSSLPKKILREGYVSSLSGTIQPSGSPAPRVTFTIKTDFARSPNTYERQDIVKEAFVIKVELYSAAWHPFNGSGKPEARRARAVKKDLEKSLEIVRNLKTRLVKEVDLGEMKVLDIQTPNLSDPRQKPYTEVVLAGVGGLTLKFNDKIIKIINEPKIPMTKVHSASRSFSDDSREFLRPAAAINIPVVKSVRPLTEFRPPDQLPVDARKRSSEELDPNAKRPRSNEQPADSSLTAPTPPSVPNLNSNLTPDTNVSSVPVLRAASAIRRVQIQGDGWISFGPSVNQPTPSTGPQSGDNTSISGAVGETGSVTQRAVLPTGSELNKGFKAKNGTIYHTLEEIAAFTNRMNGIGAVGVVGHIDGPSPPTRNGKDWMISLVLTDPSNAITSEQLVLAIFRRDGEFLKDKFKIGDVVLCRNCFSTRFNDKSKLNCGSNSDQLFIWRGGPQPISPSEYRKYPLGDDELERMKALWGWNTASSTGKQIVDGMSGKKAKFMYLANVEVGDFFDGNVKVLKVIDNLREPRQGPVLEVYITDGTCPVRAGHINHNFHGLSFGLPSEAVFCVAIDDFGSEAGIEHLKEGNIVKIPNLHCKVHRQSGSIEIFWANRGTATQNFRDRKISLVIDEGIKTEIERKIKELRAKDTAITDIEYFESEPEAKLEPEPQPASAVPSGKVQETKQASIPLTNQTSRPAFTTSDSSATAISTIIPIAPLVQPVDCLRALHTIYRHPTKHPLSTLSDITEFKEPAKLRTIAKVDDIFSREEIGEREMLVHAWCKNCKKCFPSNLMPCENCGDVEGKQAEWRYRFYLLLMDRQSDLTVFCGEEAEEWLPSLPPYEPTTNPRDKQKTKQRLEQCCKETRDILMGEKGNDGRRSRPWIDWTLEPYIIKYGKVVQNRVFGMKRSG</sequence>
<gene>
    <name evidence="3" type="ORF">C361_04177</name>
</gene>
<feature type="region of interest" description="Disordered" evidence="2">
    <location>
        <begin position="664"/>
        <end position="707"/>
    </location>
</feature>
<dbReference type="AlphaFoldDB" id="A0A854Q8E3"/>
<dbReference type="InterPro" id="IPR012340">
    <property type="entry name" value="NA-bd_OB-fold"/>
</dbReference>
<dbReference type="GO" id="GO:0010521">
    <property type="term" value="F:telomerase inhibitor activity"/>
    <property type="evidence" value="ECO:0007669"/>
    <property type="project" value="TreeGrafter"/>
</dbReference>
<keyword evidence="1" id="KW-0175">Coiled coil</keyword>
<protein>
    <recommendedName>
        <fullName evidence="5">Telomeric single stranded DNA binding POT1/Cdc13 domain-containing protein</fullName>
    </recommendedName>
</protein>
<dbReference type="GO" id="GO:0098505">
    <property type="term" value="F:G-rich strand telomeric DNA binding"/>
    <property type="evidence" value="ECO:0007669"/>
    <property type="project" value="TreeGrafter"/>
</dbReference>
<dbReference type="PANTHER" id="PTHR14513:SF0">
    <property type="entry name" value="PROTECTION OF TELOMERES PROTEIN 1"/>
    <property type="match status" value="1"/>
</dbReference>
<name>A0A854Q8E3_CRYNE</name>
<evidence type="ECO:0000256" key="1">
    <source>
        <dbReference type="SAM" id="Coils"/>
    </source>
</evidence>
<dbReference type="Proteomes" id="UP000199727">
    <property type="component" value="Unassembled WGS sequence"/>
</dbReference>
<reference evidence="3 4" key="1">
    <citation type="submission" date="2017-06" db="EMBL/GenBank/DDBJ databases">
        <title>Global population genomics of the pathogenic fungus Cryptococcus neoformans var. grubii.</title>
        <authorList>
            <person name="Cuomo C."/>
            <person name="Litvintseva A."/>
            <person name="Chen Y."/>
            <person name="Young S."/>
            <person name="Zeng Q."/>
            <person name="Chapman S."/>
            <person name="Gujja S."/>
            <person name="Saif S."/>
            <person name="Birren B."/>
        </authorList>
    </citation>
    <scope>NUCLEOTIDE SEQUENCE [LARGE SCALE GENOMIC DNA]</scope>
    <source>
        <strain evidence="3 4">Tu259-1</strain>
    </source>
</reference>
<dbReference type="OrthoDB" id="2186770at2759"/>
<comment type="caution">
    <text evidence="3">The sequence shown here is derived from an EMBL/GenBank/DDBJ whole genome shotgun (WGS) entry which is preliminary data.</text>
</comment>
<feature type="region of interest" description="Disordered" evidence="2">
    <location>
        <begin position="211"/>
        <end position="268"/>
    </location>
</feature>
<feature type="region of interest" description="Disordered" evidence="2">
    <location>
        <begin position="292"/>
        <end position="319"/>
    </location>
</feature>
<accession>A0A854Q8E3</accession>
<dbReference type="GO" id="GO:0000783">
    <property type="term" value="C:nuclear telomere cap complex"/>
    <property type="evidence" value="ECO:0007669"/>
    <property type="project" value="TreeGrafter"/>
</dbReference>